<gene>
    <name evidence="1" type="ORF">LCGC14_2803730</name>
</gene>
<accession>A0A0F9BDC4</accession>
<dbReference type="EMBL" id="LAZR01052691">
    <property type="protein sequence ID" value="KKK82406.1"/>
    <property type="molecule type" value="Genomic_DNA"/>
</dbReference>
<evidence type="ECO:0000313" key="1">
    <source>
        <dbReference type="EMBL" id="KKK82406.1"/>
    </source>
</evidence>
<protein>
    <submittedName>
        <fullName evidence="1">Uncharacterized protein</fullName>
    </submittedName>
</protein>
<feature type="non-terminal residue" evidence="1">
    <location>
        <position position="29"/>
    </location>
</feature>
<name>A0A0F9BDC4_9ZZZZ</name>
<dbReference type="AlphaFoldDB" id="A0A0F9BDC4"/>
<sequence>MKKVKVIFLQTEWKPRKVLDTYKKMTPGC</sequence>
<comment type="caution">
    <text evidence="1">The sequence shown here is derived from an EMBL/GenBank/DDBJ whole genome shotgun (WGS) entry which is preliminary data.</text>
</comment>
<reference evidence="1" key="1">
    <citation type="journal article" date="2015" name="Nature">
        <title>Complex archaea that bridge the gap between prokaryotes and eukaryotes.</title>
        <authorList>
            <person name="Spang A."/>
            <person name="Saw J.H."/>
            <person name="Jorgensen S.L."/>
            <person name="Zaremba-Niedzwiedzka K."/>
            <person name="Martijn J."/>
            <person name="Lind A.E."/>
            <person name="van Eijk R."/>
            <person name="Schleper C."/>
            <person name="Guy L."/>
            <person name="Ettema T.J."/>
        </authorList>
    </citation>
    <scope>NUCLEOTIDE SEQUENCE</scope>
</reference>
<organism evidence="1">
    <name type="scientific">marine sediment metagenome</name>
    <dbReference type="NCBI Taxonomy" id="412755"/>
    <lineage>
        <taxon>unclassified sequences</taxon>
        <taxon>metagenomes</taxon>
        <taxon>ecological metagenomes</taxon>
    </lineage>
</organism>
<proteinExistence type="predicted"/>